<reference evidence="11 12" key="1">
    <citation type="submission" date="2018-03" db="EMBL/GenBank/DDBJ databases">
        <title>Genomes of Pezizomycetes fungi and the evolution of truffles.</title>
        <authorList>
            <person name="Murat C."/>
            <person name="Payen T."/>
            <person name="Noel B."/>
            <person name="Kuo A."/>
            <person name="Martin F.M."/>
        </authorList>
    </citation>
    <scope>NUCLEOTIDE SEQUENCE [LARGE SCALE GENOMIC DNA]</scope>
    <source>
        <strain evidence="11">091103-1</strain>
    </source>
</reference>
<dbReference type="InterPro" id="IPR003439">
    <property type="entry name" value="ABC_transporter-like_ATP-bd"/>
</dbReference>
<dbReference type="FunFam" id="3.40.50.300:FF:001433">
    <property type="entry name" value="ABC transporter, putative"/>
    <property type="match status" value="1"/>
</dbReference>
<dbReference type="Gene3D" id="3.40.50.300">
    <property type="entry name" value="P-loop containing nucleotide triphosphate hydrolases"/>
    <property type="match status" value="2"/>
</dbReference>
<dbReference type="InterPro" id="IPR050352">
    <property type="entry name" value="ABCG_transporters"/>
</dbReference>
<dbReference type="Pfam" id="PF19055">
    <property type="entry name" value="ABC2_membrane_7"/>
    <property type="match status" value="2"/>
</dbReference>
<dbReference type="GO" id="GO:0005524">
    <property type="term" value="F:ATP binding"/>
    <property type="evidence" value="ECO:0007669"/>
    <property type="project" value="UniProtKB-KW"/>
</dbReference>
<gene>
    <name evidence="11" type="ORF">C7212DRAFT_274656</name>
</gene>
<feature type="transmembrane region" description="Helical" evidence="9">
    <location>
        <begin position="1198"/>
        <end position="1217"/>
    </location>
</feature>
<dbReference type="InterPro" id="IPR017871">
    <property type="entry name" value="ABC_transporter-like_CS"/>
</dbReference>
<organism evidence="11 12">
    <name type="scientific">Tuber magnatum</name>
    <name type="common">white Piedmont truffle</name>
    <dbReference type="NCBI Taxonomy" id="42249"/>
    <lineage>
        <taxon>Eukaryota</taxon>
        <taxon>Fungi</taxon>
        <taxon>Dikarya</taxon>
        <taxon>Ascomycota</taxon>
        <taxon>Pezizomycotina</taxon>
        <taxon>Pezizomycetes</taxon>
        <taxon>Pezizales</taxon>
        <taxon>Tuberaceae</taxon>
        <taxon>Tuber</taxon>
    </lineage>
</organism>
<evidence type="ECO:0000256" key="1">
    <source>
        <dbReference type="ARBA" id="ARBA00004141"/>
    </source>
</evidence>
<comment type="subcellular location">
    <subcellularLocation>
        <location evidence="1">Membrane</location>
        <topology evidence="1">Multi-pass membrane protein</topology>
    </subcellularLocation>
</comment>
<dbReference type="InterPro" id="IPR013525">
    <property type="entry name" value="ABC2_TM"/>
</dbReference>
<evidence type="ECO:0000256" key="8">
    <source>
        <dbReference type="SAM" id="MobiDB-lite"/>
    </source>
</evidence>
<evidence type="ECO:0000256" key="7">
    <source>
        <dbReference type="ARBA" id="ARBA00023136"/>
    </source>
</evidence>
<keyword evidence="2" id="KW-0813">Transport</keyword>
<feature type="transmembrane region" description="Helical" evidence="9">
    <location>
        <begin position="1282"/>
        <end position="1302"/>
    </location>
</feature>
<keyword evidence="3 9" id="KW-0812">Transmembrane</keyword>
<evidence type="ECO:0000256" key="5">
    <source>
        <dbReference type="ARBA" id="ARBA00022840"/>
    </source>
</evidence>
<dbReference type="InterPro" id="IPR003593">
    <property type="entry name" value="AAA+_ATPase"/>
</dbReference>
<dbReference type="InterPro" id="IPR043926">
    <property type="entry name" value="ABCG_dom"/>
</dbReference>
<dbReference type="EMBL" id="PYWC01000002">
    <property type="protein sequence ID" value="PWW80499.1"/>
    <property type="molecule type" value="Genomic_DNA"/>
</dbReference>
<feature type="transmembrane region" description="Helical" evidence="9">
    <location>
        <begin position="658"/>
        <end position="678"/>
    </location>
</feature>
<dbReference type="PROSITE" id="PS50893">
    <property type="entry name" value="ABC_TRANSPORTER_2"/>
    <property type="match status" value="2"/>
</dbReference>
<feature type="transmembrane region" description="Helical" evidence="9">
    <location>
        <begin position="539"/>
        <end position="562"/>
    </location>
</feature>
<feature type="compositionally biased region" description="Basic and acidic residues" evidence="8">
    <location>
        <begin position="9"/>
        <end position="22"/>
    </location>
</feature>
<evidence type="ECO:0000313" key="11">
    <source>
        <dbReference type="EMBL" id="PWW80499.1"/>
    </source>
</evidence>
<feature type="transmembrane region" description="Helical" evidence="9">
    <location>
        <begin position="1047"/>
        <end position="1074"/>
    </location>
</feature>
<keyword evidence="11" id="KW-0378">Hydrolase</keyword>
<comment type="caution">
    <text evidence="11">The sequence shown here is derived from an EMBL/GenBank/DDBJ whole genome shotgun (WGS) entry which is preliminary data.</text>
</comment>
<keyword evidence="7 9" id="KW-0472">Membrane</keyword>
<dbReference type="STRING" id="42249.A0A317T1A4"/>
<dbReference type="Pfam" id="PF00005">
    <property type="entry name" value="ABC_tran"/>
    <property type="match status" value="2"/>
</dbReference>
<keyword evidence="12" id="KW-1185">Reference proteome</keyword>
<dbReference type="Pfam" id="PF01061">
    <property type="entry name" value="ABC2_membrane"/>
    <property type="match status" value="2"/>
</dbReference>
<dbReference type="GO" id="GO:0016887">
    <property type="term" value="F:ATP hydrolysis activity"/>
    <property type="evidence" value="ECO:0007669"/>
    <property type="project" value="InterPro"/>
</dbReference>
<name>A0A317T1A4_9PEZI</name>
<dbReference type="InterPro" id="IPR027417">
    <property type="entry name" value="P-loop_NTPase"/>
</dbReference>
<feature type="domain" description="ABC transporter" evidence="10">
    <location>
        <begin position="87"/>
        <end position="325"/>
    </location>
</feature>
<dbReference type="Proteomes" id="UP000246991">
    <property type="component" value="Unassembled WGS sequence"/>
</dbReference>
<dbReference type="PANTHER" id="PTHR48041">
    <property type="entry name" value="ABC TRANSPORTER G FAMILY MEMBER 28"/>
    <property type="match status" value="1"/>
</dbReference>
<keyword evidence="4" id="KW-0547">Nucleotide-binding</keyword>
<accession>A0A317T1A4</accession>
<sequence>MISDPETLDPGKEMGEERENKGSDLTIGILEDKPSAQSGDSDTEMASGQEHETHISFHEVRAIDVAVRNLTIAVNQNKTLSWLGGLFSKKDINDQEAGGIEETKILDDVSADMPAGELVAIIGGSGSGKTSMLNVMSGRMTGSNLHITGASTFSDSNPRYAYVMQQDVLLPTLTVRETLVYSAELRLPGIFTQEERTKIVEEVILELGLKECADTKIGDNEHKGCSGGEKRRVSIGVQLLSNPSVLFLDEPTTGLDSTSAYQVVRTLKNLARRGRTVITTIHQPRSEIWGLFDRITLLTKGKPVYSGKRDYVLSYFASLGYPFPEHVNPADFLIDLSAIDYRTPEGEEASIVRIRGLVDSWRGRENDVLSREGTVTVEKYQKDRGGESAGNTTTTSVVVITPSLSRQISVLTRRSLKTTYRDPLGLGGTLGEAISMGVVAGWIFYQLDHSLSGIRSRQGALYIAASLQTYLILLFETYRLSEIDIRLFDRERGEGVVGVLGFLTSRRISRLPEDISVPFFFSVIFYFMCGFDSDVGQFFIFFAVTLIAQYLAVAVASICVGVSRDFSQAALVANLWFTVQGMSCGYFVQAATMPVYVRWTKYIAYSWYSFGALTSNEFTDKFFACPLPDPSPQNPGCLEYVGNFVLESLDFPRGWVKVPVVINVCWALLYYLVAGLLFKFKPVDITVSSARQREGRDKHAGKEKMAVAGDGARDASGVEVVLDNIKLKVEKPDIKILGKKGFDFQILKGVSTRFEPGKLNVIMGPSGSGKSSLLNLMARRLHSSVLIRYKCSGKMLFNGALPSDTVIKSLCSYVTQDDDALFPSLTVRETLHYAAQLRLPSSMSKSEKERRADDMILKMGLRDCADNLIGSEFVKGISGGEKRRVTIAVQILMEPKILLLDEPTSGLDAFTAASILGVLKGLAGEGRTIISTIHQSRSDLFNEFGNVMLLARGGHVVYSGRANQMLPYFSSLSHECPSTTNPADFALDLVTIDLQEPDREAATRAVVGRLIDRFDHKEALDSRGSESVIALPAELGSMKRERASFVVAYPILPALVIDRMMQVVGMAIVITLYFAPLKNDYFSVQSRLGLIQQILPLYFIGMLQNVALYPFERDVFYREHDDRSYGVTPFFLAYLTNELPFAILAAHLFSILCVFAVGLPRTITMFYVMTYNTFCVVSCGESVGIFFNTLFRHTGFSVNVTSTVLCIAVFMSGITSIDVPAPLEAFNYLSPLKYCTRSLTPYSLDGVTFTCTLSQRLPSGNCPIETGKQALQLYGLDVDPKWNLVALAAVTVVYRAMAFAMLKLQRMQLGVGKLEDI</sequence>
<feature type="transmembrane region" description="Helical" evidence="9">
    <location>
        <begin position="569"/>
        <end position="588"/>
    </location>
</feature>
<evidence type="ECO:0000256" key="3">
    <source>
        <dbReference type="ARBA" id="ARBA00022692"/>
    </source>
</evidence>
<keyword evidence="5" id="KW-0067">ATP-binding</keyword>
<proteinExistence type="predicted"/>
<evidence type="ECO:0000256" key="9">
    <source>
        <dbReference type="SAM" id="Phobius"/>
    </source>
</evidence>
<dbReference type="PANTHER" id="PTHR48041:SF119">
    <property type="entry name" value="ROA1P"/>
    <property type="match status" value="1"/>
</dbReference>
<dbReference type="GO" id="GO:0016020">
    <property type="term" value="C:membrane"/>
    <property type="evidence" value="ECO:0007669"/>
    <property type="project" value="UniProtKB-SubCell"/>
</dbReference>
<dbReference type="SMART" id="SM00382">
    <property type="entry name" value="AAA"/>
    <property type="match status" value="2"/>
</dbReference>
<evidence type="ECO:0000256" key="6">
    <source>
        <dbReference type="ARBA" id="ARBA00022989"/>
    </source>
</evidence>
<protein>
    <submittedName>
        <fullName evidence="11">P-loop containing nucleoside triphosphate hydrolase protein</fullName>
    </submittedName>
</protein>
<feature type="compositionally biased region" description="Polar residues" evidence="8">
    <location>
        <begin position="35"/>
        <end position="46"/>
    </location>
</feature>
<evidence type="ECO:0000256" key="2">
    <source>
        <dbReference type="ARBA" id="ARBA00022448"/>
    </source>
</evidence>
<evidence type="ECO:0000256" key="4">
    <source>
        <dbReference type="ARBA" id="ARBA00022741"/>
    </source>
</evidence>
<keyword evidence="6 9" id="KW-1133">Transmembrane helix</keyword>
<dbReference type="OrthoDB" id="66620at2759"/>
<dbReference type="SUPFAM" id="SSF52540">
    <property type="entry name" value="P-loop containing nucleoside triphosphate hydrolases"/>
    <property type="match status" value="2"/>
</dbReference>
<evidence type="ECO:0000313" key="12">
    <source>
        <dbReference type="Proteomes" id="UP000246991"/>
    </source>
</evidence>
<evidence type="ECO:0000259" key="10">
    <source>
        <dbReference type="PROSITE" id="PS50893"/>
    </source>
</evidence>
<feature type="domain" description="ABC transporter" evidence="10">
    <location>
        <begin position="729"/>
        <end position="978"/>
    </location>
</feature>
<feature type="region of interest" description="Disordered" evidence="8">
    <location>
        <begin position="1"/>
        <end position="50"/>
    </location>
</feature>
<feature type="transmembrane region" description="Helical" evidence="9">
    <location>
        <begin position="515"/>
        <end position="533"/>
    </location>
</feature>
<dbReference type="GO" id="GO:0140359">
    <property type="term" value="F:ABC-type transporter activity"/>
    <property type="evidence" value="ECO:0007669"/>
    <property type="project" value="InterPro"/>
</dbReference>
<feature type="transmembrane region" description="Helical" evidence="9">
    <location>
        <begin position="1094"/>
        <end position="1111"/>
    </location>
</feature>
<feature type="transmembrane region" description="Helical" evidence="9">
    <location>
        <begin position="1131"/>
        <end position="1159"/>
    </location>
</feature>
<dbReference type="PROSITE" id="PS00211">
    <property type="entry name" value="ABC_TRANSPORTER_1"/>
    <property type="match status" value="2"/>
</dbReference>